<dbReference type="InterPro" id="IPR032821">
    <property type="entry name" value="PKS_assoc"/>
</dbReference>
<comment type="caution">
    <text evidence="10">The sequence shown here is derived from an EMBL/GenBank/DDBJ whole genome shotgun (WGS) entry which is preliminary data.</text>
</comment>
<dbReference type="InterPro" id="IPR014030">
    <property type="entry name" value="Ketoacyl_synth_N"/>
</dbReference>
<dbReference type="Gene3D" id="3.30.559.30">
    <property type="entry name" value="Nonribosomal peptide synthetase, condensation domain"/>
    <property type="match status" value="2"/>
</dbReference>
<dbReference type="InterPro" id="IPR009081">
    <property type="entry name" value="PP-bd_ACP"/>
</dbReference>
<dbReference type="GO" id="GO:0004312">
    <property type="term" value="F:fatty acid synthase activity"/>
    <property type="evidence" value="ECO:0007669"/>
    <property type="project" value="TreeGrafter"/>
</dbReference>
<dbReference type="PANTHER" id="PTHR43775:SF37">
    <property type="entry name" value="SI:DKEY-61P9.11"/>
    <property type="match status" value="1"/>
</dbReference>
<feature type="region of interest" description="Disordered" evidence="7">
    <location>
        <begin position="1459"/>
        <end position="1481"/>
    </location>
</feature>
<dbReference type="InterPro" id="IPR016039">
    <property type="entry name" value="Thiolase-like"/>
</dbReference>
<feature type="domain" description="Carrier" evidence="8">
    <location>
        <begin position="1927"/>
        <end position="2004"/>
    </location>
</feature>
<sequence length="2876" mass="303585">MTVDPTATADLPPRADERSADERSADDAAVAVVGMAVRFPGAPDLDAFWALLRDGREGLTRLTDEELVARGVPAELRNHPRYVPVAGLIDGQDEFDPAPFGLTDADAALLDPQQRLFLQAGWQAFEDAGHGGAHDLGQVGVFAGAAPSAYLALNLADRYDPSGGGPDPMGSLQAAMGGVADYLPLQLAYRMNLTGPAIGVQTTCSTSLVAVHLAAQSLLVGECDAALAGGVSLIVPQGLGYLHVPDGIFSADGTTRSFGAGASGIVYTQGVGVVLLRRLADALADGDPIRAVIRGSAVNNDGAGKVGFTAPSPAGQARAIAEALAAAGVTPHDIALIEAHGTATALGDRIELAALDAVFGRADAPWCALGSVKSNIGHANSAAGIAALIKTVLALEHGMQPATLHADPPAPELGLDGSAFDVVPRTRPWPTRGGTRLAGVSSFGIGGTNCHVVVEQAPAPVGAPAPDPRPQLVMVSAATEDACRAGADRLAPALSAPEAPMLADAASTLHRGRRALPHRAAVVAADGREAADLLANVTVQRAPDRPPRLVVAFPGAGAQYAGMGAGLYADEPVFAAAIDECAAVFEPLLGLDIREIVTASPADGRARGLAADVRYGQPALFAVSLATARLLETVGVRPDVLVGHSLGEYAAAVTAGALDLTAAARLVAVRSLGIAEAAPGGMLAVPLGGDEMATRLARHPELDLAALNAPAATVVSGPAAAIEALEAELAAEGVAARRLAVAVALHSRAVEPVADRLRAAARGLVPRRLRVPVISTLTGASVSGAELADPAHWARHLPEPVRYADAVAAAVGDGPAVLVQAGPGTALALLASRGGLAGLSGAIGLLPGADDATPDRVALLDGLGWLWQRGIELDPGALHRPGRRRVRLPGYAFRNRRLWIDPPATQAPVRRLDPARELQVPVRHEVPRLAAVADRLRGRSWWVVGEGEHNKSLTETVAAAFRAAGAVVERHAAADLPATACPDGLVWLVGGHGGEDGPGVDGGDAARLDAAYADAAALAGRAAAWAQLPPLLAVARSVDRLPGDTAADPGAAAAFALVPVLAEEAGLPWRSVDLPGDDTSPALLLAEAADLAGDGESGLEVALRGGRRWSRTWASWQLEDLPRVEIPVAVVLGGLGRLGPLIAERLAAEHGARVVLASRRTAEPARRAIHELRERGFDVVAAEVDVTDPDAVRRLLAEAAGPGRPVDLVVHAAGAVGPDTVRPLVEKDPAGANTTAKVTGTRALHTAIEGLEHPPRLVLLASSVAATLGGVGLAEYAAANRYLDAWADERAADAPEGTRWLAVEWDTWAGDSRAGLGSGAAARSELPTETALAALDRLVALDVTGRTPPVVAVSSRDLADRSLQPTPGPEACAAVPVETSDAAFVTAAQQRVAALWSELLGCPVTAPDADFFALGGHSLLATRMLVRLRDEAGADLRLRDLVADPTVAGVAARLPETAGHLAAPSRADSTEPTGGTDPGEPFPLTRVQHAYWVGRTGAFGLGEVACHFYLEYDCTDLDLDRYERAWQATIARHPMLRAVVTEDGRNQLLAEVPAYRVRRHDLTALPVDEAEERLANLRRTLSHRVPRPDRWPLFDVRAALLPDGRTRLFVGVDALICDTASYFLIDAELHRRYADPDAALPALRTTFADHVADLERRRNGPDYERAVAYWRARLHTLPGPPSLPVRERAQARPWFGRRRAELDPRQWKALQEAAARHRVTPSAVLLTAYADLLAAWSGDDHFCVTVTLFDRPGGLPDIDQVVGDFTTLLLHEVDRDAGQSFADRAAATQRRMFDDLDHRDYSALEVLAARTAATGERHTAPVVFTSALGIDQVTGAEPDLEWAGRVVHGVSQTPQVWLDHQVYVQGGALQLQWDVLETAIAPEAADEAFAAYVNWLRRLADAAETGEPAAADDLWRDPNAGPQLTGEGVDSVAARLASIWAEVLDVPAERIAPDATFVSLGGDSVLAVRMAAVVRDRLGIAVPVAELIGDRPLSALAGQIADRLTAQNRMRPVARELVRRTDRGAPFPLTPLQQAYWVGQQGAWALSYDSAYLYVDFRLAGPGIEAADVRAAVRRLVDRQPMLRATFLPDGTQLVLDATDPALAEVPVTEVDLRGTAEHEVAGEVARIRAELQRTGPGAPPWPFAVTACRLPGDELHLHVVCSLLVADGWSFQLMFTELFTYLDEPNAQLPPLTAGFDDYVETITRQRTSPEWLAQRDWWQARLDELPPAPALPLARSLDEARPEAMTRRGRRVDAAAMATLRQRCTEHGVTPSAVFATCYAAALARLAGHHRFLLNVLYLNRLQLPADLDHVIGPYAATVLLDVDLPPGSAFVDACRRLQDELAHVLDHGMVTGVEVARELSRRRGDHGPQAPVVFHSTLGLRPPMSTPSEVEVRDFFQRVRTPQVALDLQVFEWDWDDDAVVNLDAVGELFEAEALDRLFAEIGEAVDALVADPAAWTAPVELPGRGLPAGWAGGSDDRRGLPGNAEPGAPETPTERRLAALWAGLLGLAPDGVDRAADFFELGGDSVLAIRMLGQLRREWDPDREVVVPPREFLRRPTVAALAAVLDGGTGADLAPSTSGVARGAADTSDLVVRLRDGSGGPLYLLPPTGGDVLCYAELARVLDTRRPVVGLQDPGLAGWPIAPDTVPDLARAYADAIRADQPVGPYLLGGWSMGGILAQEVARVLRADGADVHLLTLIDSNVADPIVDAPDAQFWARYLGSLEAFLDLDLGGTAFTDGLARLDEGTRRARVAERLVEAGLQRAPDDPVFALRVDAFRRHMRALAGHRTQPLDLGGGELLLVRADRSAPRNSGVGMGVDDGAERPDLGWEQHVRGALTVHGVDDHHYALLRPPGVEAVAAALAAALDRVEAKR</sequence>
<dbReference type="Gene3D" id="3.40.47.10">
    <property type="match status" value="1"/>
</dbReference>
<evidence type="ECO:0000256" key="6">
    <source>
        <dbReference type="ARBA" id="ARBA00022679"/>
    </source>
</evidence>
<feature type="domain" description="Carrier" evidence="8">
    <location>
        <begin position="1383"/>
        <end position="1458"/>
    </location>
</feature>
<dbReference type="Gene3D" id="3.40.50.720">
    <property type="entry name" value="NAD(P)-binding Rossmann-like Domain"/>
    <property type="match status" value="1"/>
</dbReference>
<dbReference type="InterPro" id="IPR016035">
    <property type="entry name" value="Acyl_Trfase/lysoPLipase"/>
</dbReference>
<dbReference type="Proteomes" id="UP000315677">
    <property type="component" value="Unassembled WGS sequence"/>
</dbReference>
<dbReference type="SMART" id="SM00824">
    <property type="entry name" value="PKS_TE"/>
    <property type="match status" value="1"/>
</dbReference>
<dbReference type="Pfam" id="PF16197">
    <property type="entry name" value="KAsynt_C_assoc"/>
    <property type="match status" value="1"/>
</dbReference>
<evidence type="ECO:0000256" key="7">
    <source>
        <dbReference type="SAM" id="MobiDB-lite"/>
    </source>
</evidence>
<feature type="region of interest" description="Disordered" evidence="7">
    <location>
        <begin position="1"/>
        <end position="25"/>
    </location>
</feature>
<dbReference type="SUPFAM" id="SSF52777">
    <property type="entry name" value="CoA-dependent acyltransferases"/>
    <property type="match status" value="4"/>
</dbReference>
<evidence type="ECO:0000313" key="10">
    <source>
        <dbReference type="EMBL" id="TQM06117.1"/>
    </source>
</evidence>
<dbReference type="GO" id="GO:0005737">
    <property type="term" value="C:cytoplasm"/>
    <property type="evidence" value="ECO:0007669"/>
    <property type="project" value="TreeGrafter"/>
</dbReference>
<dbReference type="SUPFAM" id="SSF53474">
    <property type="entry name" value="alpha/beta-Hydrolases"/>
    <property type="match status" value="1"/>
</dbReference>
<dbReference type="InterPro" id="IPR020841">
    <property type="entry name" value="PKS_Beta-ketoAc_synthase_dom"/>
</dbReference>
<dbReference type="FunFam" id="3.30.559.10:FF:000023">
    <property type="entry name" value="Non-ribosomal peptide synthetase"/>
    <property type="match status" value="1"/>
</dbReference>
<feature type="compositionally biased region" description="Basic and acidic residues" evidence="7">
    <location>
        <begin position="13"/>
        <end position="25"/>
    </location>
</feature>
<dbReference type="GO" id="GO:0016874">
    <property type="term" value="F:ligase activity"/>
    <property type="evidence" value="ECO:0007669"/>
    <property type="project" value="UniProtKB-KW"/>
</dbReference>
<dbReference type="InterPro" id="IPR020802">
    <property type="entry name" value="TesA-like"/>
</dbReference>
<keyword evidence="4" id="KW-0597">Phosphoprotein</keyword>
<dbReference type="InterPro" id="IPR014031">
    <property type="entry name" value="Ketoacyl_synth_C"/>
</dbReference>
<dbReference type="InterPro" id="IPR001031">
    <property type="entry name" value="Thioesterase"/>
</dbReference>
<dbReference type="InterPro" id="IPR006162">
    <property type="entry name" value="Ppantetheine_attach_site"/>
</dbReference>
<proteinExistence type="predicted"/>
<dbReference type="SUPFAM" id="SSF52151">
    <property type="entry name" value="FabD/lysophospholipase-like"/>
    <property type="match status" value="1"/>
</dbReference>
<dbReference type="PROSITE" id="PS50075">
    <property type="entry name" value="CARRIER"/>
    <property type="match status" value="3"/>
</dbReference>
<feature type="domain" description="Ketosynthase family 3 (KS3)" evidence="9">
    <location>
        <begin position="27"/>
        <end position="456"/>
    </location>
</feature>
<comment type="cofactor">
    <cofactor evidence="1">
        <name>pantetheine 4'-phosphate</name>
        <dbReference type="ChEBI" id="CHEBI:47942"/>
    </cofactor>
</comment>
<keyword evidence="6 10" id="KW-0808">Transferase</keyword>
<dbReference type="SMART" id="SM00823">
    <property type="entry name" value="PKS_PP"/>
    <property type="match status" value="3"/>
</dbReference>
<dbReference type="Pfam" id="PF00975">
    <property type="entry name" value="Thioesterase"/>
    <property type="match status" value="1"/>
</dbReference>
<evidence type="ECO:0000256" key="2">
    <source>
        <dbReference type="ARBA" id="ARBA00004924"/>
    </source>
</evidence>
<dbReference type="Pfam" id="PF00698">
    <property type="entry name" value="Acyl_transf_1"/>
    <property type="match status" value="1"/>
</dbReference>
<dbReference type="InterPro" id="IPR023213">
    <property type="entry name" value="CAT-like_dom_sf"/>
</dbReference>
<dbReference type="Gene3D" id="1.10.1200.10">
    <property type="entry name" value="ACP-like"/>
    <property type="match status" value="3"/>
</dbReference>
<dbReference type="Pfam" id="PF00109">
    <property type="entry name" value="ketoacyl-synt"/>
    <property type="match status" value="1"/>
</dbReference>
<dbReference type="SMART" id="SM00825">
    <property type="entry name" value="PKS_KS"/>
    <property type="match status" value="1"/>
</dbReference>
<dbReference type="InterPro" id="IPR013968">
    <property type="entry name" value="PKS_KR"/>
</dbReference>
<dbReference type="CDD" id="cd00833">
    <property type="entry name" value="PKS"/>
    <property type="match status" value="1"/>
</dbReference>
<dbReference type="OrthoDB" id="3653264at2"/>
<dbReference type="GO" id="GO:0071770">
    <property type="term" value="P:DIM/DIP cell wall layer assembly"/>
    <property type="evidence" value="ECO:0007669"/>
    <property type="project" value="TreeGrafter"/>
</dbReference>
<protein>
    <submittedName>
        <fullName evidence="10">Acyl transferase domain-containing protein</fullName>
    </submittedName>
</protein>
<evidence type="ECO:0000259" key="8">
    <source>
        <dbReference type="PROSITE" id="PS50075"/>
    </source>
</evidence>
<dbReference type="Pfam" id="PF00550">
    <property type="entry name" value="PP-binding"/>
    <property type="match status" value="3"/>
</dbReference>
<dbReference type="InterPro" id="IPR020806">
    <property type="entry name" value="PKS_PP-bd"/>
</dbReference>
<evidence type="ECO:0000256" key="4">
    <source>
        <dbReference type="ARBA" id="ARBA00022553"/>
    </source>
</evidence>
<keyword evidence="11" id="KW-1185">Reference proteome</keyword>
<dbReference type="InterPro" id="IPR036291">
    <property type="entry name" value="NAD(P)-bd_dom_sf"/>
</dbReference>
<dbReference type="Pfam" id="PF02801">
    <property type="entry name" value="Ketoacyl-synt_C"/>
    <property type="match status" value="1"/>
</dbReference>
<reference evidence="10 11" key="1">
    <citation type="submission" date="2019-06" db="EMBL/GenBank/DDBJ databases">
        <title>Sequencing the genomes of 1000 actinobacteria strains.</title>
        <authorList>
            <person name="Klenk H.-P."/>
        </authorList>
    </citation>
    <scope>NUCLEOTIDE SEQUENCE [LARGE SCALE GENOMIC DNA]</scope>
    <source>
        <strain evidence="10 11">DSM 45301</strain>
    </source>
</reference>
<dbReference type="PANTHER" id="PTHR43775">
    <property type="entry name" value="FATTY ACID SYNTHASE"/>
    <property type="match status" value="1"/>
</dbReference>
<dbReference type="Gene3D" id="3.30.70.3290">
    <property type="match status" value="1"/>
</dbReference>
<feature type="domain" description="Carrier" evidence="8">
    <location>
        <begin position="2492"/>
        <end position="2573"/>
    </location>
</feature>
<dbReference type="GO" id="GO:0005886">
    <property type="term" value="C:plasma membrane"/>
    <property type="evidence" value="ECO:0007669"/>
    <property type="project" value="TreeGrafter"/>
</dbReference>
<dbReference type="PROSITE" id="PS00012">
    <property type="entry name" value="PHOSPHOPANTETHEINE"/>
    <property type="match status" value="2"/>
</dbReference>
<dbReference type="EMBL" id="VFPA01000004">
    <property type="protein sequence ID" value="TQM06117.1"/>
    <property type="molecule type" value="Genomic_DNA"/>
</dbReference>
<comment type="pathway">
    <text evidence="2">Siderophore biosynthesis.</text>
</comment>
<dbReference type="RefSeq" id="WP_142059755.1">
    <property type="nucleotide sequence ID" value="NZ_VFPA01000004.1"/>
</dbReference>
<dbReference type="InterPro" id="IPR001242">
    <property type="entry name" value="Condensation_dom"/>
</dbReference>
<dbReference type="SUPFAM" id="SSF53901">
    <property type="entry name" value="Thiolase-like"/>
    <property type="match status" value="1"/>
</dbReference>
<dbReference type="SUPFAM" id="SSF47336">
    <property type="entry name" value="ACP-like"/>
    <property type="match status" value="3"/>
</dbReference>
<dbReference type="SUPFAM" id="SSF51735">
    <property type="entry name" value="NAD(P)-binding Rossmann-fold domains"/>
    <property type="match status" value="2"/>
</dbReference>
<evidence type="ECO:0000259" key="9">
    <source>
        <dbReference type="PROSITE" id="PS52004"/>
    </source>
</evidence>
<dbReference type="GO" id="GO:0006633">
    <property type="term" value="P:fatty acid biosynthetic process"/>
    <property type="evidence" value="ECO:0007669"/>
    <property type="project" value="TreeGrafter"/>
</dbReference>
<evidence type="ECO:0000256" key="5">
    <source>
        <dbReference type="ARBA" id="ARBA00022598"/>
    </source>
</evidence>
<gene>
    <name evidence="10" type="ORF">FB558_6361</name>
</gene>
<dbReference type="GO" id="GO:0031177">
    <property type="term" value="F:phosphopantetheine binding"/>
    <property type="evidence" value="ECO:0007669"/>
    <property type="project" value="InterPro"/>
</dbReference>
<dbReference type="InterPro" id="IPR050091">
    <property type="entry name" value="PKS_NRPS_Biosynth_Enz"/>
</dbReference>
<dbReference type="InterPro" id="IPR057326">
    <property type="entry name" value="KR_dom"/>
</dbReference>
<dbReference type="InterPro" id="IPR016036">
    <property type="entry name" value="Malonyl_transacylase_ACP-bd"/>
</dbReference>
<dbReference type="Pfam" id="PF00668">
    <property type="entry name" value="Condensation"/>
    <property type="match status" value="2"/>
</dbReference>
<dbReference type="SUPFAM" id="SSF55048">
    <property type="entry name" value="Probable ACP-binding domain of malonyl-CoA ACP transacylase"/>
    <property type="match status" value="1"/>
</dbReference>
<evidence type="ECO:0000256" key="3">
    <source>
        <dbReference type="ARBA" id="ARBA00022450"/>
    </source>
</evidence>
<evidence type="ECO:0000313" key="11">
    <source>
        <dbReference type="Proteomes" id="UP000315677"/>
    </source>
</evidence>
<dbReference type="FunFam" id="3.30.559.30:FF:000006">
    <property type="entry name" value="Yersiniabactin polyketide/non-ribosomal peptide synthetase"/>
    <property type="match status" value="1"/>
</dbReference>
<dbReference type="InterPro" id="IPR001227">
    <property type="entry name" value="Ac_transferase_dom_sf"/>
</dbReference>
<keyword evidence="5" id="KW-0436">Ligase</keyword>
<accession>A0A543D9U8</accession>
<dbReference type="CDD" id="cd19535">
    <property type="entry name" value="Cyc_NRPS"/>
    <property type="match status" value="1"/>
</dbReference>
<dbReference type="SMART" id="SM00827">
    <property type="entry name" value="PKS_AT"/>
    <property type="match status" value="1"/>
</dbReference>
<dbReference type="Gene3D" id="3.40.366.10">
    <property type="entry name" value="Malonyl-Coenzyme A Acyl Carrier Protein, domain 2"/>
    <property type="match status" value="1"/>
</dbReference>
<dbReference type="Gene3D" id="3.30.559.10">
    <property type="entry name" value="Chloramphenicol acetyltransferase-like domain"/>
    <property type="match status" value="2"/>
</dbReference>
<dbReference type="Gene3D" id="3.40.50.1820">
    <property type="entry name" value="alpha/beta hydrolase"/>
    <property type="match status" value="1"/>
</dbReference>
<evidence type="ECO:0000256" key="1">
    <source>
        <dbReference type="ARBA" id="ARBA00001957"/>
    </source>
</evidence>
<feature type="region of interest" description="Disordered" evidence="7">
    <location>
        <begin position="2469"/>
        <end position="2497"/>
    </location>
</feature>
<dbReference type="InterPro" id="IPR029058">
    <property type="entry name" value="AB_hydrolase_fold"/>
</dbReference>
<dbReference type="PROSITE" id="PS52004">
    <property type="entry name" value="KS3_2"/>
    <property type="match status" value="1"/>
</dbReference>
<dbReference type="Pfam" id="PF08659">
    <property type="entry name" value="KR"/>
    <property type="match status" value="1"/>
</dbReference>
<keyword evidence="3" id="KW-0596">Phosphopantetheine</keyword>
<organism evidence="10 11">
    <name type="scientific">Pseudonocardia kunmingensis</name>
    <dbReference type="NCBI Taxonomy" id="630975"/>
    <lineage>
        <taxon>Bacteria</taxon>
        <taxon>Bacillati</taxon>
        <taxon>Actinomycetota</taxon>
        <taxon>Actinomycetes</taxon>
        <taxon>Pseudonocardiales</taxon>
        <taxon>Pseudonocardiaceae</taxon>
        <taxon>Pseudonocardia</taxon>
    </lineage>
</organism>
<dbReference type="InterPro" id="IPR014043">
    <property type="entry name" value="Acyl_transferase_dom"/>
</dbReference>
<dbReference type="InterPro" id="IPR036736">
    <property type="entry name" value="ACP-like_sf"/>
</dbReference>
<name>A0A543D9U8_9PSEU</name>
<dbReference type="SMART" id="SM00822">
    <property type="entry name" value="PKS_KR"/>
    <property type="match status" value="1"/>
</dbReference>
<dbReference type="InterPro" id="IPR057737">
    <property type="entry name" value="Condensation_MtbB-like"/>
</dbReference>